<comment type="catalytic activity">
    <reaction evidence="1">
        <text>ATP-independent breakage of single-stranded DNA, followed by passage and rejoining.</text>
        <dbReference type="EC" id="5.6.2.1"/>
    </reaction>
</comment>
<keyword evidence="5" id="KW-0460">Magnesium</keyword>
<dbReference type="PROSITE" id="PS00396">
    <property type="entry name" value="TOPO_IA_1"/>
    <property type="match status" value="1"/>
</dbReference>
<evidence type="ECO:0000256" key="8">
    <source>
        <dbReference type="ARBA" id="ARBA00023235"/>
    </source>
</evidence>
<dbReference type="SMART" id="SM00493">
    <property type="entry name" value="TOPRIM"/>
    <property type="match status" value="1"/>
</dbReference>
<reference evidence="16" key="1">
    <citation type="submission" date="2017-09" db="EMBL/GenBank/DDBJ databases">
        <title>Depth-based differentiation of microbial function through sediment-hosted aquifers and enrichment of novel symbionts in the deep terrestrial subsurface.</title>
        <authorList>
            <person name="Probst A.J."/>
            <person name="Ladd B."/>
            <person name="Jarett J.K."/>
            <person name="Geller-Mcgrath D.E."/>
            <person name="Sieber C.M.K."/>
            <person name="Emerson J.B."/>
            <person name="Anantharaman K."/>
            <person name="Thomas B.C."/>
            <person name="Malmstrom R."/>
            <person name="Stieglmeier M."/>
            <person name="Klingl A."/>
            <person name="Woyke T."/>
            <person name="Ryan C.M."/>
            <person name="Banfield J.F."/>
        </authorList>
    </citation>
    <scope>NUCLEOTIDE SEQUENCE [LARGE SCALE GENOMIC DNA]</scope>
</reference>
<feature type="domain" description="Topo IA-type catalytic" evidence="14">
    <location>
        <begin position="141"/>
        <end position="580"/>
    </location>
</feature>
<evidence type="ECO:0000256" key="4">
    <source>
        <dbReference type="ARBA" id="ARBA00022723"/>
    </source>
</evidence>
<dbReference type="InterPro" id="IPR013497">
    <property type="entry name" value="Topo_IA_cen"/>
</dbReference>
<protein>
    <recommendedName>
        <fullName evidence="3">DNA topoisomerase</fullName>
        <ecNumber evidence="3">5.6.2.1</ecNumber>
    </recommendedName>
    <alternativeName>
        <fullName evidence="12">Omega-protein</fullName>
    </alternativeName>
    <alternativeName>
        <fullName evidence="11">Relaxing enzyme</fullName>
    </alternativeName>
    <alternativeName>
        <fullName evidence="9">Swivelase</fullName>
    </alternativeName>
    <alternativeName>
        <fullName evidence="10">Untwisting enzyme</fullName>
    </alternativeName>
</protein>
<dbReference type="SUPFAM" id="SSF56712">
    <property type="entry name" value="Prokaryotic type I DNA topoisomerase"/>
    <property type="match status" value="1"/>
</dbReference>
<accession>A0A2M7QIV3</accession>
<evidence type="ECO:0000259" key="14">
    <source>
        <dbReference type="PROSITE" id="PS52039"/>
    </source>
</evidence>
<dbReference type="GO" id="GO:0006265">
    <property type="term" value="P:DNA topological change"/>
    <property type="evidence" value="ECO:0007669"/>
    <property type="project" value="InterPro"/>
</dbReference>
<dbReference type="SMART" id="SM00436">
    <property type="entry name" value="TOP1Bc"/>
    <property type="match status" value="1"/>
</dbReference>
<dbReference type="InterPro" id="IPR013824">
    <property type="entry name" value="Topo_IA_cen_sub1"/>
</dbReference>
<comment type="similarity">
    <text evidence="2">Belongs to the type IA topoisomerase family.</text>
</comment>
<evidence type="ECO:0000313" key="16">
    <source>
        <dbReference type="Proteomes" id="UP000229401"/>
    </source>
</evidence>
<keyword evidence="4" id="KW-0479">Metal-binding</keyword>
<dbReference type="PROSITE" id="PS50880">
    <property type="entry name" value="TOPRIM"/>
    <property type="match status" value="1"/>
</dbReference>
<dbReference type="InterPro" id="IPR006171">
    <property type="entry name" value="TOPRIM_dom"/>
</dbReference>
<organism evidence="15 16">
    <name type="scientific">Candidatus Roizmanbacteria bacterium CG_4_10_14_0_8_um_filter_33_9</name>
    <dbReference type="NCBI Taxonomy" id="1974826"/>
    <lineage>
        <taxon>Bacteria</taxon>
        <taxon>Candidatus Roizmaniibacteriota</taxon>
    </lineage>
</organism>
<dbReference type="Proteomes" id="UP000229401">
    <property type="component" value="Unassembled WGS sequence"/>
</dbReference>
<gene>
    <name evidence="15" type="primary">topA</name>
    <name evidence="15" type="ORF">COY87_01795</name>
</gene>
<keyword evidence="8 15" id="KW-0413">Isomerase</keyword>
<keyword evidence="6" id="KW-0799">Topoisomerase</keyword>
<evidence type="ECO:0000256" key="2">
    <source>
        <dbReference type="ARBA" id="ARBA00009446"/>
    </source>
</evidence>
<dbReference type="EC" id="5.6.2.1" evidence="3"/>
<dbReference type="InterPro" id="IPR013826">
    <property type="entry name" value="Topo_IA_cen_sub3"/>
</dbReference>
<feature type="non-terminal residue" evidence="15">
    <location>
        <position position="604"/>
    </location>
</feature>
<dbReference type="InterPro" id="IPR023406">
    <property type="entry name" value="Topo_IA_AS"/>
</dbReference>
<evidence type="ECO:0000259" key="13">
    <source>
        <dbReference type="PROSITE" id="PS50880"/>
    </source>
</evidence>
<dbReference type="PRINTS" id="PR00417">
    <property type="entry name" value="PRTPISMRASEI"/>
</dbReference>
<dbReference type="SMART" id="SM00437">
    <property type="entry name" value="TOP1Ac"/>
    <property type="match status" value="1"/>
</dbReference>
<feature type="domain" description="Toprim" evidence="13">
    <location>
        <begin position="1"/>
        <end position="115"/>
    </location>
</feature>
<dbReference type="NCBIfam" id="TIGR01051">
    <property type="entry name" value="topA_bact"/>
    <property type="match status" value="1"/>
</dbReference>
<sequence>MTLILVESPTKARTFNRILKDKDFFVFATMGHIRDLPVNEIAVDTDNNFVPHYERMDKKQKIITELIELGKQHNDIILATDLDREGESISYHIAYILGFIKEKWPDFSVVNEGSRTIKRIVFHEITSKALEEALQNKSDLRKDLVKSQQARRILDRLVGYQLSPLLWKKTGKNWLSAGRVQTVGVRLIVEREKERRSFKSDLYYQCVGNFKHKEQSFEAKLIKIGEESVEKTKTIPLYAGDYTYTSSSITDINVNKVQDDFNTDLFVVTKTEEEMVKRYPPPPYTTSLLQQDAFFKLGFSSKMVMRLAQDLYERGLISYHRTDSFNLSTQFVFRAKDYIEKTFGSSYILDKPRGYKNKSRMAQEAHEAIRPTKLLPMEEAIKKTDKRLTINHKRLYKLIFNRAVATQMKEADIKLVKTQIQSEKKYVFESSQQQILFDGFLKLTNPDFVNKNFNVLIIPDRTTVELSELKMISKNTSPPPRYNEATLIRIMEEKGIGRPSTYAPIISLIQEKGYVEKEGRYFIPTLLGEPISDYLSKQFPELFNLEFTSKMEDSLDLIAEGKLQMVSLLSDFYKPFKVQLQKNMSSNDLLAIKEETLEPCPKCG</sequence>
<dbReference type="GO" id="GO:0003677">
    <property type="term" value="F:DNA binding"/>
    <property type="evidence" value="ECO:0007669"/>
    <property type="project" value="UniProtKB-KW"/>
</dbReference>
<dbReference type="InterPro" id="IPR000380">
    <property type="entry name" value="Topo_IA"/>
</dbReference>
<evidence type="ECO:0000256" key="6">
    <source>
        <dbReference type="ARBA" id="ARBA00023029"/>
    </source>
</evidence>
<evidence type="ECO:0000256" key="9">
    <source>
        <dbReference type="ARBA" id="ARBA00030003"/>
    </source>
</evidence>
<evidence type="ECO:0000256" key="12">
    <source>
        <dbReference type="ARBA" id="ARBA00032877"/>
    </source>
</evidence>
<dbReference type="Gene3D" id="1.10.290.10">
    <property type="entry name" value="Topoisomerase I, domain 4"/>
    <property type="match status" value="1"/>
</dbReference>
<dbReference type="InterPro" id="IPR013825">
    <property type="entry name" value="Topo_IA_cen_sub2"/>
</dbReference>
<dbReference type="InterPro" id="IPR003601">
    <property type="entry name" value="Topo_IA_2"/>
</dbReference>
<evidence type="ECO:0000256" key="11">
    <source>
        <dbReference type="ARBA" id="ARBA00032235"/>
    </source>
</evidence>
<dbReference type="EMBL" id="PFLI01000064">
    <property type="protein sequence ID" value="PIY72267.1"/>
    <property type="molecule type" value="Genomic_DNA"/>
</dbReference>
<comment type="caution">
    <text evidence="15">The sequence shown here is derived from an EMBL/GenBank/DDBJ whole genome shotgun (WGS) entry which is preliminary data.</text>
</comment>
<dbReference type="InterPro" id="IPR005733">
    <property type="entry name" value="TopoI_bac-type"/>
</dbReference>
<dbReference type="Gene3D" id="2.70.20.10">
    <property type="entry name" value="Topoisomerase I, domain 3"/>
    <property type="match status" value="1"/>
</dbReference>
<dbReference type="InterPro" id="IPR003602">
    <property type="entry name" value="Topo_IA_DNA-bd_dom"/>
</dbReference>
<proteinExistence type="inferred from homology"/>
<dbReference type="HAMAP" id="MF_00952">
    <property type="entry name" value="Topoisom_1_prok"/>
    <property type="match status" value="1"/>
</dbReference>
<evidence type="ECO:0000256" key="3">
    <source>
        <dbReference type="ARBA" id="ARBA00012891"/>
    </source>
</evidence>
<dbReference type="PROSITE" id="PS52039">
    <property type="entry name" value="TOPO_IA_2"/>
    <property type="match status" value="1"/>
</dbReference>
<evidence type="ECO:0000256" key="1">
    <source>
        <dbReference type="ARBA" id="ARBA00000213"/>
    </source>
</evidence>
<evidence type="ECO:0000313" key="15">
    <source>
        <dbReference type="EMBL" id="PIY72267.1"/>
    </source>
</evidence>
<dbReference type="PANTHER" id="PTHR42785:SF1">
    <property type="entry name" value="DNA TOPOISOMERASE"/>
    <property type="match status" value="1"/>
</dbReference>
<dbReference type="GO" id="GO:0046872">
    <property type="term" value="F:metal ion binding"/>
    <property type="evidence" value="ECO:0007669"/>
    <property type="project" value="UniProtKB-KW"/>
</dbReference>
<dbReference type="GO" id="GO:0003917">
    <property type="term" value="F:DNA topoisomerase type I (single strand cut, ATP-independent) activity"/>
    <property type="evidence" value="ECO:0007669"/>
    <property type="project" value="UniProtKB-EC"/>
</dbReference>
<dbReference type="Gene3D" id="3.40.50.140">
    <property type="match status" value="1"/>
</dbReference>
<dbReference type="InterPro" id="IPR023405">
    <property type="entry name" value="Topo_IA_core_domain"/>
</dbReference>
<name>A0A2M7QIV3_9BACT</name>
<evidence type="ECO:0000256" key="7">
    <source>
        <dbReference type="ARBA" id="ARBA00023125"/>
    </source>
</evidence>
<evidence type="ECO:0000256" key="10">
    <source>
        <dbReference type="ARBA" id="ARBA00031985"/>
    </source>
</evidence>
<dbReference type="Pfam" id="PF01751">
    <property type="entry name" value="Toprim"/>
    <property type="match status" value="1"/>
</dbReference>
<dbReference type="InterPro" id="IPR028612">
    <property type="entry name" value="Topoisom_1_IA"/>
</dbReference>
<evidence type="ECO:0000256" key="5">
    <source>
        <dbReference type="ARBA" id="ARBA00022842"/>
    </source>
</evidence>
<dbReference type="Gene3D" id="1.10.460.10">
    <property type="entry name" value="Topoisomerase I, domain 2"/>
    <property type="match status" value="1"/>
</dbReference>
<dbReference type="CDD" id="cd00186">
    <property type="entry name" value="TOP1Ac"/>
    <property type="match status" value="1"/>
</dbReference>
<dbReference type="AlphaFoldDB" id="A0A2M7QIV3"/>
<keyword evidence="7" id="KW-0238">DNA-binding</keyword>
<dbReference type="PANTHER" id="PTHR42785">
    <property type="entry name" value="DNA TOPOISOMERASE, TYPE IA, CORE"/>
    <property type="match status" value="1"/>
</dbReference>
<dbReference type="Pfam" id="PF01131">
    <property type="entry name" value="Topoisom_bac"/>
    <property type="match status" value="1"/>
</dbReference>